<evidence type="ECO:0000256" key="1">
    <source>
        <dbReference type="SAM" id="MobiDB-lite"/>
    </source>
</evidence>
<gene>
    <name evidence="3" type="ORF">BXY45_10253</name>
</gene>
<reference evidence="3 4" key="1">
    <citation type="submission" date="2018-03" db="EMBL/GenBank/DDBJ databases">
        <title>Genomic Encyclopedia of Archaeal and Bacterial Type Strains, Phase II (KMG-II): from individual species to whole genera.</title>
        <authorList>
            <person name="Goeker M."/>
        </authorList>
    </citation>
    <scope>NUCLEOTIDE SEQUENCE [LARGE SCALE GENOMIC DNA]</scope>
    <source>
        <strain evidence="3 4">DSM 44889</strain>
    </source>
</reference>
<dbReference type="GO" id="GO:0005525">
    <property type="term" value="F:GTP binding"/>
    <property type="evidence" value="ECO:0007669"/>
    <property type="project" value="InterPro"/>
</dbReference>
<name>A0A316AFD2_9ACTN</name>
<dbReference type="InterPro" id="IPR008210">
    <property type="entry name" value="PEP_carboxykinase_N"/>
</dbReference>
<dbReference type="GO" id="GO:0019543">
    <property type="term" value="P:propionate catabolic process"/>
    <property type="evidence" value="ECO:0007669"/>
    <property type="project" value="TreeGrafter"/>
</dbReference>
<dbReference type="InterPro" id="IPR008209">
    <property type="entry name" value="PEP_carboxykinase_GTP"/>
</dbReference>
<dbReference type="PANTHER" id="PTHR11561">
    <property type="entry name" value="PHOSPHOENOLPYRUVATE CARBOXYKINASE"/>
    <property type="match status" value="1"/>
</dbReference>
<keyword evidence="3" id="KW-0418">Kinase</keyword>
<keyword evidence="4" id="KW-1185">Reference proteome</keyword>
<dbReference type="GO" id="GO:0004613">
    <property type="term" value="F:phosphoenolpyruvate carboxykinase (GTP) activity"/>
    <property type="evidence" value="ECO:0007669"/>
    <property type="project" value="TreeGrafter"/>
</dbReference>
<accession>A0A316AFD2</accession>
<protein>
    <submittedName>
        <fullName evidence="3">Phosphoenolpyruvate carboxykinase</fullName>
    </submittedName>
</protein>
<dbReference type="AlphaFoldDB" id="A0A316AFD2"/>
<dbReference type="GO" id="GO:0005829">
    <property type="term" value="C:cytosol"/>
    <property type="evidence" value="ECO:0007669"/>
    <property type="project" value="TreeGrafter"/>
</dbReference>
<comment type="caution">
    <text evidence="3">The sequence shown here is derived from an EMBL/GenBank/DDBJ whole genome shotgun (WGS) entry which is preliminary data.</text>
</comment>
<feature type="region of interest" description="Disordered" evidence="1">
    <location>
        <begin position="1"/>
        <end position="20"/>
    </location>
</feature>
<dbReference type="GO" id="GO:0006107">
    <property type="term" value="P:oxaloacetate metabolic process"/>
    <property type="evidence" value="ECO:0007669"/>
    <property type="project" value="TreeGrafter"/>
</dbReference>
<evidence type="ECO:0000313" key="3">
    <source>
        <dbReference type="EMBL" id="PWJ55690.1"/>
    </source>
</evidence>
<dbReference type="Pfam" id="PF17297">
    <property type="entry name" value="PEPCK_N"/>
    <property type="match status" value="1"/>
</dbReference>
<dbReference type="GO" id="GO:0042594">
    <property type="term" value="P:response to starvation"/>
    <property type="evidence" value="ECO:0007669"/>
    <property type="project" value="TreeGrafter"/>
</dbReference>
<dbReference type="Gene3D" id="3.40.449.10">
    <property type="entry name" value="Phosphoenolpyruvate Carboxykinase, domain 1"/>
    <property type="match status" value="1"/>
</dbReference>
<dbReference type="GO" id="GO:0071333">
    <property type="term" value="P:cellular response to glucose stimulus"/>
    <property type="evidence" value="ECO:0007669"/>
    <property type="project" value="TreeGrafter"/>
</dbReference>
<feature type="domain" description="Phosphoenolpyruvate carboxykinase GTP-utilising N-terminal" evidence="2">
    <location>
        <begin position="32"/>
        <end position="231"/>
    </location>
</feature>
<evidence type="ECO:0000313" key="4">
    <source>
        <dbReference type="Proteomes" id="UP000245469"/>
    </source>
</evidence>
<dbReference type="SUPFAM" id="SSF68923">
    <property type="entry name" value="PEP carboxykinase N-terminal domain"/>
    <property type="match status" value="1"/>
</dbReference>
<feature type="compositionally biased region" description="Low complexity" evidence="1">
    <location>
        <begin position="7"/>
        <end position="20"/>
    </location>
</feature>
<sequence>MTVLAHRSATTTAPRAATSRAATSRDVHVWEARVRRILRPVTVELVDGTSAQRHRLVAAGVRRGMLEVPHATASRTDSRADLSELRLEDLLPAAHRELHDLELATAPEPAGSLEGNPDEATVEAHVLRAFSGVSRGRTAWLVPFALPTGALGVLVTDSLVAVLALQERAEVGAGPLRRIEDGAPWTAYVHSVGLPLDDEDGQPVRDDVPWPCGTRFAGELRSGTEVWTCGSPVAWA</sequence>
<proteinExistence type="predicted"/>
<dbReference type="GO" id="GO:0016301">
    <property type="term" value="F:kinase activity"/>
    <property type="evidence" value="ECO:0007669"/>
    <property type="project" value="UniProtKB-KW"/>
</dbReference>
<dbReference type="GO" id="GO:0006094">
    <property type="term" value="P:gluconeogenesis"/>
    <property type="evidence" value="ECO:0007669"/>
    <property type="project" value="InterPro"/>
</dbReference>
<dbReference type="RefSeq" id="WP_170131285.1">
    <property type="nucleotide sequence ID" value="NZ_QGDQ01000002.1"/>
</dbReference>
<evidence type="ECO:0000259" key="2">
    <source>
        <dbReference type="Pfam" id="PF17297"/>
    </source>
</evidence>
<dbReference type="PANTHER" id="PTHR11561:SF0">
    <property type="entry name" value="PHOSPHOENOLPYRUVATE CARBOXYKINASE [GTP]-RELATED"/>
    <property type="match status" value="1"/>
</dbReference>
<dbReference type="Proteomes" id="UP000245469">
    <property type="component" value="Unassembled WGS sequence"/>
</dbReference>
<dbReference type="GO" id="GO:0046327">
    <property type="term" value="P:glycerol biosynthetic process from pyruvate"/>
    <property type="evidence" value="ECO:0007669"/>
    <property type="project" value="TreeGrafter"/>
</dbReference>
<organism evidence="3 4">
    <name type="scientific">Quadrisphaera granulorum</name>
    <dbReference type="NCBI Taxonomy" id="317664"/>
    <lineage>
        <taxon>Bacteria</taxon>
        <taxon>Bacillati</taxon>
        <taxon>Actinomycetota</taxon>
        <taxon>Actinomycetes</taxon>
        <taxon>Kineosporiales</taxon>
        <taxon>Kineosporiaceae</taxon>
        <taxon>Quadrisphaera</taxon>
    </lineage>
</organism>
<keyword evidence="3" id="KW-0808">Transferase</keyword>
<keyword evidence="3" id="KW-0670">Pyruvate</keyword>
<dbReference type="GO" id="GO:0033993">
    <property type="term" value="P:response to lipid"/>
    <property type="evidence" value="ECO:0007669"/>
    <property type="project" value="TreeGrafter"/>
</dbReference>
<dbReference type="EMBL" id="QGDQ01000002">
    <property type="protein sequence ID" value="PWJ55690.1"/>
    <property type="molecule type" value="Genomic_DNA"/>
</dbReference>
<dbReference type="GO" id="GO:0030145">
    <property type="term" value="F:manganese ion binding"/>
    <property type="evidence" value="ECO:0007669"/>
    <property type="project" value="TreeGrafter"/>
</dbReference>
<dbReference type="InterPro" id="IPR035078">
    <property type="entry name" value="PEP_carboxykinase_GTP_N"/>
</dbReference>